<evidence type="ECO:0000259" key="1">
    <source>
        <dbReference type="Pfam" id="PF03235"/>
    </source>
</evidence>
<evidence type="ECO:0000313" key="3">
    <source>
        <dbReference type="EMBL" id="SEM03248.1"/>
    </source>
</evidence>
<dbReference type="eggNOG" id="COG1479">
    <property type="taxonomic scope" value="Bacteria"/>
</dbReference>
<evidence type="ECO:0000313" key="4">
    <source>
        <dbReference type="Proteomes" id="UP000183015"/>
    </source>
</evidence>
<dbReference type="STRING" id="235985.SAMN05414137_11727"/>
<dbReference type="Pfam" id="PF03235">
    <property type="entry name" value="GmrSD_N"/>
    <property type="match status" value="1"/>
</dbReference>
<gene>
    <name evidence="3" type="ORF">SAMN05414137_11727</name>
</gene>
<protein>
    <recommendedName>
        <fullName evidence="5">DUF262 domain-containing protein</fullName>
    </recommendedName>
</protein>
<dbReference type="Proteomes" id="UP000183015">
    <property type="component" value="Unassembled WGS sequence"/>
</dbReference>
<dbReference type="InterPro" id="IPR004919">
    <property type="entry name" value="GmrSD_N"/>
</dbReference>
<dbReference type="EMBL" id="FOAZ01000017">
    <property type="protein sequence ID" value="SEM03248.1"/>
    <property type="molecule type" value="Genomic_DNA"/>
</dbReference>
<keyword evidence="4" id="KW-1185">Reference proteome</keyword>
<dbReference type="AlphaFoldDB" id="A0A1H7V2W0"/>
<proteinExistence type="predicted"/>
<dbReference type="InterPro" id="IPR011089">
    <property type="entry name" value="GmrSD_C"/>
</dbReference>
<accession>A0A1H7V2W0</accession>
<sequence>MLSDLLEALERHGGEPYFLGSVVLVKSSSAPLADVIDGQQRLTTLTILLAVLRDLAPDQELRHELDVMVAEPGSRVRGLESRPRLRLRDRDAAFFAKYVQTAGALPALLELKPGALGTDSQRAVLANAKALHQRLSERTFLVLVSTSDLDSAHRIFSVMNARGLDLSPTDIFKSRIIGALSEEASDACATSWEDAEEALGRDGFLDLFLHIRIIFAIPEQVLSQYMPDRARTFVDDVVIPYADAYQQIRDQSYTSATGDEPADERVNGWFRRLAQLDNNDWRPPALWALRHHRHDPGELDRFFRALERLAASMLIRRVYTTPRVTRYADLLRELADGRGLDSPSFELTPVERAETLARLDGRLYQEQKIRKYVLLRLDEALSAGSGVSYHHPVITVEHVLPQKPSSGSRWAELFDDDARELWTHRLGNLVLLSRAKNSAAQNYDFADKKSRYFSTKNGISNFALTVQVLTCGDWTPEIVGQRHADLMRVLATEWQL</sequence>
<organism evidence="3 4">
    <name type="scientific">Streptacidiphilus jiangxiensis</name>
    <dbReference type="NCBI Taxonomy" id="235985"/>
    <lineage>
        <taxon>Bacteria</taxon>
        <taxon>Bacillati</taxon>
        <taxon>Actinomycetota</taxon>
        <taxon>Actinomycetes</taxon>
        <taxon>Kitasatosporales</taxon>
        <taxon>Streptomycetaceae</taxon>
        <taxon>Streptacidiphilus</taxon>
    </lineage>
</organism>
<evidence type="ECO:0000259" key="2">
    <source>
        <dbReference type="Pfam" id="PF07510"/>
    </source>
</evidence>
<dbReference type="PANTHER" id="PTHR35149:SF2">
    <property type="entry name" value="DUF262 DOMAIN-CONTAINING PROTEIN"/>
    <property type="match status" value="1"/>
</dbReference>
<feature type="domain" description="GmrSD restriction endonucleases C-terminal" evidence="2">
    <location>
        <begin position="364"/>
        <end position="489"/>
    </location>
</feature>
<evidence type="ECO:0008006" key="5">
    <source>
        <dbReference type="Google" id="ProtNLM"/>
    </source>
</evidence>
<dbReference type="PANTHER" id="PTHR35149">
    <property type="entry name" value="SLL5132 PROTEIN"/>
    <property type="match status" value="1"/>
</dbReference>
<feature type="domain" description="GmrSD restriction endonucleases N-terminal" evidence="1">
    <location>
        <begin position="3"/>
        <end position="176"/>
    </location>
</feature>
<dbReference type="Pfam" id="PF07510">
    <property type="entry name" value="GmrSD_C"/>
    <property type="match status" value="1"/>
</dbReference>
<reference evidence="4" key="1">
    <citation type="submission" date="2016-10" db="EMBL/GenBank/DDBJ databases">
        <authorList>
            <person name="Varghese N."/>
        </authorList>
    </citation>
    <scope>NUCLEOTIDE SEQUENCE [LARGE SCALE GENOMIC DNA]</scope>
    <source>
        <strain evidence="4">DSM 45096 / BCRC 16803 / CGMCC 4.1857 / CIP 109030 / JCM 12277 / KCTC 19219 / NBRC 100920 / 33214</strain>
    </source>
</reference>
<name>A0A1H7V2W0_STRJI</name>